<reference evidence="2 3" key="1">
    <citation type="journal article" date="2014" name="Science">
        <title>Plant genetics. Early allopolyploid evolution in the post-Neolithic Brassica napus oilseed genome.</title>
        <authorList>
            <person name="Chalhoub B."/>
            <person name="Denoeud F."/>
            <person name="Liu S."/>
            <person name="Parkin I.A."/>
            <person name="Tang H."/>
            <person name="Wang X."/>
            <person name="Chiquet J."/>
            <person name="Belcram H."/>
            <person name="Tong C."/>
            <person name="Samans B."/>
            <person name="Correa M."/>
            <person name="Da Silva C."/>
            <person name="Just J."/>
            <person name="Falentin C."/>
            <person name="Koh C.S."/>
            <person name="Le Clainche I."/>
            <person name="Bernard M."/>
            <person name="Bento P."/>
            <person name="Noel B."/>
            <person name="Labadie K."/>
            <person name="Alberti A."/>
            <person name="Charles M."/>
            <person name="Arnaud D."/>
            <person name="Guo H."/>
            <person name="Daviaud C."/>
            <person name="Alamery S."/>
            <person name="Jabbari K."/>
            <person name="Zhao M."/>
            <person name="Edger P.P."/>
            <person name="Chelaifa H."/>
            <person name="Tack D."/>
            <person name="Lassalle G."/>
            <person name="Mestiri I."/>
            <person name="Schnel N."/>
            <person name="Le Paslier M.C."/>
            <person name="Fan G."/>
            <person name="Renault V."/>
            <person name="Bayer P.E."/>
            <person name="Golicz A.A."/>
            <person name="Manoli S."/>
            <person name="Lee T.H."/>
            <person name="Thi V.H."/>
            <person name="Chalabi S."/>
            <person name="Hu Q."/>
            <person name="Fan C."/>
            <person name="Tollenaere R."/>
            <person name="Lu Y."/>
            <person name="Battail C."/>
            <person name="Shen J."/>
            <person name="Sidebottom C.H."/>
            <person name="Wang X."/>
            <person name="Canaguier A."/>
            <person name="Chauveau A."/>
            <person name="Berard A."/>
            <person name="Deniot G."/>
            <person name="Guan M."/>
            <person name="Liu Z."/>
            <person name="Sun F."/>
            <person name="Lim Y.P."/>
            <person name="Lyons E."/>
            <person name="Town C.D."/>
            <person name="Bancroft I."/>
            <person name="Wang X."/>
            <person name="Meng J."/>
            <person name="Ma J."/>
            <person name="Pires J.C."/>
            <person name="King G.J."/>
            <person name="Brunel D."/>
            <person name="Delourme R."/>
            <person name="Renard M."/>
            <person name="Aury J.M."/>
            <person name="Adams K.L."/>
            <person name="Batley J."/>
            <person name="Snowdon R.J."/>
            <person name="Tost J."/>
            <person name="Edwards D."/>
            <person name="Zhou Y."/>
            <person name="Hua W."/>
            <person name="Sharpe A.G."/>
            <person name="Paterson A.H."/>
            <person name="Guan C."/>
            <person name="Wincker P."/>
        </authorList>
    </citation>
    <scope>NUCLEOTIDE SEQUENCE [LARGE SCALE GENOMIC DNA]</scope>
    <source>
        <strain evidence="3">cv. Darmor-bzh</strain>
    </source>
</reference>
<dbReference type="Proteomes" id="UP000028999">
    <property type="component" value="Unassembled WGS sequence"/>
</dbReference>
<dbReference type="Gramene" id="CDX87781">
    <property type="protein sequence ID" value="CDX87781"/>
    <property type="gene ID" value="GSBRNA2T00146878001"/>
</dbReference>
<keyword evidence="3" id="KW-1185">Reference proteome</keyword>
<accession>A0A078DEU6</accession>
<gene>
    <name evidence="2" type="primary">BnaC03g64600D</name>
    <name evidence="1" type="ORF">DARMORV10_C02P46340.1</name>
    <name evidence="2" type="ORF">GSBRNA2T00037389001</name>
</gene>
<dbReference type="Gramene" id="CDY27420">
    <property type="protein sequence ID" value="CDY27420"/>
    <property type="gene ID" value="GSBRNA2T00037389001"/>
</dbReference>
<evidence type="ECO:0000313" key="3">
    <source>
        <dbReference type="Proteomes" id="UP000028999"/>
    </source>
</evidence>
<reference evidence="2" key="2">
    <citation type="submission" date="2014-06" db="EMBL/GenBank/DDBJ databases">
        <authorList>
            <person name="Genoscope - CEA"/>
        </authorList>
    </citation>
    <scope>NUCLEOTIDE SEQUENCE</scope>
</reference>
<protein>
    <submittedName>
        <fullName evidence="1">(rape) hypothetical protein</fullName>
    </submittedName>
    <submittedName>
        <fullName evidence="2">BnaC03g64600D protein</fullName>
    </submittedName>
</protein>
<sequence length="49" mass="5178">MVLLSFACSSLLGCALVHFIISGLPDLLLLAGKDCLVVRLVLFRSVSSS</sequence>
<proteinExistence type="predicted"/>
<reference evidence="1" key="3">
    <citation type="submission" date="2021-01" db="EMBL/GenBank/DDBJ databases">
        <authorList>
            <consortium name="Genoscope - CEA"/>
            <person name="William W."/>
        </authorList>
    </citation>
    <scope>NUCLEOTIDE SEQUENCE</scope>
</reference>
<dbReference type="AlphaFoldDB" id="A0A078DEU6"/>
<dbReference type="Proteomes" id="UP001295469">
    <property type="component" value="Chromosome C02"/>
</dbReference>
<evidence type="ECO:0000313" key="2">
    <source>
        <dbReference type="EMBL" id="CDY27420.1"/>
    </source>
</evidence>
<dbReference type="EMBL" id="HG994366">
    <property type="protein sequence ID" value="CAF1919342.1"/>
    <property type="molecule type" value="Genomic_DNA"/>
</dbReference>
<organism evidence="2 3">
    <name type="scientific">Brassica napus</name>
    <name type="common">Rape</name>
    <dbReference type="NCBI Taxonomy" id="3708"/>
    <lineage>
        <taxon>Eukaryota</taxon>
        <taxon>Viridiplantae</taxon>
        <taxon>Streptophyta</taxon>
        <taxon>Embryophyta</taxon>
        <taxon>Tracheophyta</taxon>
        <taxon>Spermatophyta</taxon>
        <taxon>Magnoliopsida</taxon>
        <taxon>eudicotyledons</taxon>
        <taxon>Gunneridae</taxon>
        <taxon>Pentapetalae</taxon>
        <taxon>rosids</taxon>
        <taxon>malvids</taxon>
        <taxon>Brassicales</taxon>
        <taxon>Brassicaceae</taxon>
        <taxon>Brassiceae</taxon>
        <taxon>Brassica</taxon>
    </lineage>
</organism>
<name>A0A078DEU6_BRANA</name>
<dbReference type="EMBL" id="LK032204">
    <property type="protein sequence ID" value="CDY27420.1"/>
    <property type="molecule type" value="Genomic_DNA"/>
</dbReference>
<evidence type="ECO:0000313" key="1">
    <source>
        <dbReference type="EMBL" id="CAF1919342.1"/>
    </source>
</evidence>
<dbReference type="PaxDb" id="3708-A0A078DEU6"/>